<dbReference type="PANTHER" id="PTHR11827:SF72">
    <property type="entry name" value="GH08340P"/>
    <property type="match status" value="1"/>
</dbReference>
<feature type="transmembrane region" description="Helical" evidence="8">
    <location>
        <begin position="373"/>
        <end position="393"/>
    </location>
</feature>
<reference evidence="11" key="1">
    <citation type="submission" date="2023-01" db="EMBL/GenBank/DDBJ databases">
        <title>Metagenome sequencing of chrysophaentin producing Chrysophaeum taylorii.</title>
        <authorList>
            <person name="Davison J."/>
            <person name="Bewley C."/>
        </authorList>
    </citation>
    <scope>NUCLEOTIDE SEQUENCE</scope>
    <source>
        <strain evidence="11">NIES-1699</strain>
    </source>
</reference>
<feature type="transmembrane region" description="Helical" evidence="8">
    <location>
        <begin position="215"/>
        <end position="233"/>
    </location>
</feature>
<feature type="region of interest" description="Disordered" evidence="7">
    <location>
        <begin position="1055"/>
        <end position="1089"/>
    </location>
</feature>
<feature type="transmembrane region" description="Helical" evidence="8">
    <location>
        <begin position="97"/>
        <end position="115"/>
    </location>
</feature>
<comment type="similarity">
    <text evidence="2">Belongs to the SLC12A transporter family.</text>
</comment>
<keyword evidence="12" id="KW-1185">Reference proteome</keyword>
<dbReference type="InterPro" id="IPR004842">
    <property type="entry name" value="SLC12A_fam"/>
</dbReference>
<feature type="region of interest" description="Disordered" evidence="7">
    <location>
        <begin position="423"/>
        <end position="519"/>
    </location>
</feature>
<evidence type="ECO:0000256" key="6">
    <source>
        <dbReference type="ARBA" id="ARBA00023136"/>
    </source>
</evidence>
<dbReference type="EMBL" id="JAQMWT010000316">
    <property type="protein sequence ID" value="KAJ8605380.1"/>
    <property type="molecule type" value="Genomic_DNA"/>
</dbReference>
<evidence type="ECO:0000313" key="11">
    <source>
        <dbReference type="EMBL" id="KAJ8605380.1"/>
    </source>
</evidence>
<feature type="transmembrane region" description="Helical" evidence="8">
    <location>
        <begin position="567"/>
        <end position="589"/>
    </location>
</feature>
<dbReference type="InterPro" id="IPR004841">
    <property type="entry name" value="AA-permease/SLC12A_dom"/>
</dbReference>
<dbReference type="Gene3D" id="1.20.1740.10">
    <property type="entry name" value="Amino acid/polyamine transporter I"/>
    <property type="match status" value="2"/>
</dbReference>
<evidence type="ECO:0000259" key="10">
    <source>
        <dbReference type="Pfam" id="PF03522"/>
    </source>
</evidence>
<evidence type="ECO:0000256" key="3">
    <source>
        <dbReference type="ARBA" id="ARBA00022448"/>
    </source>
</evidence>
<evidence type="ECO:0000256" key="1">
    <source>
        <dbReference type="ARBA" id="ARBA00004141"/>
    </source>
</evidence>
<comment type="subcellular location">
    <subcellularLocation>
        <location evidence="1">Membrane</location>
        <topology evidence="1">Multi-pass membrane protein</topology>
    </subcellularLocation>
</comment>
<feature type="compositionally biased region" description="Polar residues" evidence="7">
    <location>
        <begin position="1"/>
        <end position="12"/>
    </location>
</feature>
<evidence type="ECO:0000256" key="5">
    <source>
        <dbReference type="ARBA" id="ARBA00022989"/>
    </source>
</evidence>
<feature type="transmembrane region" description="Helical" evidence="8">
    <location>
        <begin position="173"/>
        <end position="195"/>
    </location>
</feature>
<dbReference type="AlphaFoldDB" id="A0AAD7UIL1"/>
<dbReference type="GO" id="GO:0016020">
    <property type="term" value="C:membrane"/>
    <property type="evidence" value="ECO:0007669"/>
    <property type="project" value="UniProtKB-SubCell"/>
</dbReference>
<organism evidence="11 12">
    <name type="scientific">Chrysophaeum taylorii</name>
    <dbReference type="NCBI Taxonomy" id="2483200"/>
    <lineage>
        <taxon>Eukaryota</taxon>
        <taxon>Sar</taxon>
        <taxon>Stramenopiles</taxon>
        <taxon>Ochrophyta</taxon>
        <taxon>Pelagophyceae</taxon>
        <taxon>Pelagomonadales</taxon>
        <taxon>Pelagomonadaceae</taxon>
        <taxon>Chrysophaeum</taxon>
    </lineage>
</organism>
<protein>
    <submittedName>
        <fullName evidence="11">Uncharacterized protein</fullName>
    </submittedName>
</protein>
<evidence type="ECO:0000256" key="4">
    <source>
        <dbReference type="ARBA" id="ARBA00022692"/>
    </source>
</evidence>
<feature type="compositionally biased region" description="Pro residues" evidence="7">
    <location>
        <begin position="1074"/>
        <end position="1088"/>
    </location>
</feature>
<comment type="caution">
    <text evidence="11">The sequence shown here is derived from an EMBL/GenBank/DDBJ whole genome shotgun (WGS) entry which is preliminary data.</text>
</comment>
<feature type="region of interest" description="Disordered" evidence="7">
    <location>
        <begin position="1"/>
        <end position="29"/>
    </location>
</feature>
<feature type="domain" description="Amino acid permease/ SLC12A" evidence="9">
    <location>
        <begin position="99"/>
        <end position="415"/>
    </location>
</feature>
<dbReference type="InterPro" id="IPR018491">
    <property type="entry name" value="SLC12_C"/>
</dbReference>
<feature type="transmembrane region" description="Helical" evidence="8">
    <location>
        <begin position="127"/>
        <end position="152"/>
    </location>
</feature>
<name>A0AAD7UIL1_9STRA</name>
<dbReference type="Proteomes" id="UP001230188">
    <property type="component" value="Unassembled WGS sequence"/>
</dbReference>
<evidence type="ECO:0000313" key="12">
    <source>
        <dbReference type="Proteomes" id="UP001230188"/>
    </source>
</evidence>
<dbReference type="PANTHER" id="PTHR11827">
    <property type="entry name" value="SOLUTE CARRIER FAMILY 12, CATION COTRANSPORTERS"/>
    <property type="match status" value="1"/>
</dbReference>
<dbReference type="Pfam" id="PF03522">
    <property type="entry name" value="SLC12"/>
    <property type="match status" value="1"/>
</dbReference>
<keyword evidence="5 8" id="KW-1133">Transmembrane helix</keyword>
<dbReference type="FunFam" id="1.20.1740.10:FF:000013">
    <property type="entry name" value="Solute carrier family 12 member"/>
    <property type="match status" value="1"/>
</dbReference>
<feature type="transmembrane region" description="Helical" evidence="8">
    <location>
        <begin position="540"/>
        <end position="561"/>
    </location>
</feature>
<feature type="transmembrane region" description="Helical" evidence="8">
    <location>
        <begin position="245"/>
        <end position="266"/>
    </location>
</feature>
<dbReference type="GO" id="GO:0015377">
    <property type="term" value="F:chloride:monoatomic cation symporter activity"/>
    <property type="evidence" value="ECO:0007669"/>
    <property type="project" value="InterPro"/>
</dbReference>
<proteinExistence type="inferred from homology"/>
<feature type="compositionally biased region" description="Low complexity" evidence="7">
    <location>
        <begin position="467"/>
        <end position="480"/>
    </location>
</feature>
<feature type="domain" description="SLC12A transporter C-terminal" evidence="10">
    <location>
        <begin position="907"/>
        <end position="946"/>
    </location>
</feature>
<feature type="compositionally biased region" description="Basic and acidic residues" evidence="7">
    <location>
        <begin position="499"/>
        <end position="508"/>
    </location>
</feature>
<accession>A0AAD7UIL1</accession>
<keyword evidence="6 8" id="KW-0472">Membrane</keyword>
<feature type="region of interest" description="Disordered" evidence="7">
    <location>
        <begin position="49"/>
        <end position="84"/>
    </location>
</feature>
<evidence type="ECO:0000256" key="2">
    <source>
        <dbReference type="ARBA" id="ARBA00010593"/>
    </source>
</evidence>
<dbReference type="Pfam" id="PF00324">
    <property type="entry name" value="AA_permease"/>
    <property type="match status" value="2"/>
</dbReference>
<gene>
    <name evidence="11" type="ORF">CTAYLR_002390</name>
</gene>
<sequence>MKSEEVTLTTLPSEDEKHEEAGGPVVSSRREMIEQLRLGLYETQRQRSQVDLAEGARNENTAVAVGGTEDPGETSPTRDLKPAATENKALPKRLGTLWGVFLPCLQNILGVILFLRLTSITAQAGTWGATGIILVCAASTFLTALSLSAVATNGRVAAGGPYFVISRNLGPEVGTAVGLLFYLGTTIAASMYVLGATETLYDGFKNMFEPLQWEMRAVTTALALMAVLAYIVLVGVKQVNAAASVFLAIVLFSVASSLVGVCVFAARGRGGALSRDDRRFFGTSLPKWERDKDLGTTPDFQILIALFYPSVTGIMAGSNRSGVLASPSRSIPVGTLSAIAVTTILYVVFAWAFGLTVHRQTLYDKKLAVALVAWPSVTVVKLGIFLSSIGAALQSLTGAPRLLFAIAQDGTMPALTRLLASHAETPNGVPPPRRASLLTPRFTRTKPQPDAGTEEEDDANKLGGVLSKVRASTSSSSSSSSRRKRNATNALRLTAAVPAKDDAGDEPARAANETDVENPCKDEPRLAAEVVRKKKRESDVTPLAVGITWLIASFPCLAGKLDAITPIVTMFFLLMYATVNLSCFLLAYLRSPGFRPTWHYFHWSSAGLGFLWCVALMFTINVVYAFVAILIGLCAALYVRKEGVTKNWGDATAGIRFQLARDQLLALTERSTFYHAKNWRPQLLVMCKVDNRFNPERPELLGLAGCLKKGQGLLMAHALIDAGAHGSASRAVVSDAATEILRLHLQDHNIQGFPRAVVYRDRAARRLFFDDDAAAAAAAEGELRRLANSPQSILRSTGDLGAGFTESSVRAMKDRVVKDRRALLDAMLSSAQSAGIGAMRPNTVLLGWPTPKRSHHLGGAASCGSPSSDRAHRADFVQLLSDITSMRKALIVLKGGAMLATGHHYDEARTIDVWWVVQDGGLLLLLPWLMQRHKTFGKCRVRVFAVMTGLFAHCWNADHGGAEAVQRGDLDEEAKYLDRFKTFVLTMLDDVRIDAEVHAVAGLDFVWAAAHVYRDTIGLRGRTTYQQQLTTPVDDRPFSPIAKLVRHVVSPKYSGGATSPLARPDALPDNVHDAPPPAASSPPPPPDLPFSSPVLLVGTDDDKFAPLRGLALALNGKMRRHSAQAALVVTNLPYMTHLPPTFFVDYVDALTNGLDSVVLVRGSGAELVTKYG</sequence>
<evidence type="ECO:0000256" key="8">
    <source>
        <dbReference type="SAM" id="Phobius"/>
    </source>
</evidence>
<evidence type="ECO:0000256" key="7">
    <source>
        <dbReference type="SAM" id="MobiDB-lite"/>
    </source>
</evidence>
<feature type="transmembrane region" description="Helical" evidence="8">
    <location>
        <begin position="300"/>
        <end position="319"/>
    </location>
</feature>
<feature type="transmembrane region" description="Helical" evidence="8">
    <location>
        <begin position="331"/>
        <end position="353"/>
    </location>
</feature>
<feature type="domain" description="Amino acid permease/ SLC12A" evidence="9">
    <location>
        <begin position="544"/>
        <end position="683"/>
    </location>
</feature>
<keyword evidence="4 8" id="KW-0812">Transmembrane</keyword>
<keyword evidence="3" id="KW-0813">Transport</keyword>
<feature type="transmembrane region" description="Helical" evidence="8">
    <location>
        <begin position="610"/>
        <end position="639"/>
    </location>
</feature>
<evidence type="ECO:0000259" key="9">
    <source>
        <dbReference type="Pfam" id="PF00324"/>
    </source>
</evidence>